<feature type="transmembrane region" description="Helical" evidence="1">
    <location>
        <begin position="20"/>
        <end position="43"/>
    </location>
</feature>
<keyword evidence="1" id="KW-0472">Membrane</keyword>
<feature type="transmembrane region" description="Helical" evidence="1">
    <location>
        <begin position="363"/>
        <end position="382"/>
    </location>
</feature>
<proteinExistence type="predicted"/>
<evidence type="ECO:0000313" key="2">
    <source>
        <dbReference type="EMBL" id="KKN59659.1"/>
    </source>
</evidence>
<comment type="caution">
    <text evidence="2">The sequence shown here is derived from an EMBL/GenBank/DDBJ whole genome shotgun (WGS) entry which is preliminary data.</text>
</comment>
<gene>
    <name evidence="2" type="ORF">LCGC14_0539860</name>
</gene>
<keyword evidence="1" id="KW-0812">Transmembrane</keyword>
<name>A0A0F9RXT7_9ZZZZ</name>
<reference evidence="2" key="1">
    <citation type="journal article" date="2015" name="Nature">
        <title>Complex archaea that bridge the gap between prokaryotes and eukaryotes.</title>
        <authorList>
            <person name="Spang A."/>
            <person name="Saw J.H."/>
            <person name="Jorgensen S.L."/>
            <person name="Zaremba-Niedzwiedzka K."/>
            <person name="Martijn J."/>
            <person name="Lind A.E."/>
            <person name="van Eijk R."/>
            <person name="Schleper C."/>
            <person name="Guy L."/>
            <person name="Ettema T.J."/>
        </authorList>
    </citation>
    <scope>NUCLEOTIDE SEQUENCE</scope>
</reference>
<evidence type="ECO:0000256" key="1">
    <source>
        <dbReference type="SAM" id="Phobius"/>
    </source>
</evidence>
<accession>A0A0F9RXT7</accession>
<protein>
    <submittedName>
        <fullName evidence="2">Uncharacterized protein</fullName>
    </submittedName>
</protein>
<sequence length="434" mass="45582">MQEQREGHRVAIRIHWMPLVRISVAVLVAVLVFAVIPVTVLAIDDPDAALAVNGVFVYNDLLEEGDAGILIDYFIDYSISGNPTETATESYLGIFIDTDGTTQLKAVAPYTFQDSGYGRGIIWIYFTAAEVTTYSIDSTNEALYRVWLVGNPTLSWVPGPDPPKTIAGIDSWLSTAALFPSTILGFADLLELAWTIDLIQETPLGSRLTVQGESYFMNAIPNLRLMAPAIFASGTTGPSLEDLDYSTAFGATVTDLTGSIVGSPVTLVSGSNTLTGTGNGTLTIELTKGTVGTATSGAGGTVVTNSPVDLVFGTNTITITLAGTNEFDVDVELVNTQTGITDTITGTGLDLSDAAAAFGMSRVMFSGLIWLIVSILICAAFIKVASTKGILLIFDVCIIGGAVLGLVPILVAALLFIGFGTITGYVLFFRGAGI</sequence>
<dbReference type="EMBL" id="LAZR01000719">
    <property type="protein sequence ID" value="KKN59659.1"/>
    <property type="molecule type" value="Genomic_DNA"/>
</dbReference>
<organism evidence="2">
    <name type="scientific">marine sediment metagenome</name>
    <dbReference type="NCBI Taxonomy" id="412755"/>
    <lineage>
        <taxon>unclassified sequences</taxon>
        <taxon>metagenomes</taxon>
        <taxon>ecological metagenomes</taxon>
    </lineage>
</organism>
<dbReference type="AlphaFoldDB" id="A0A0F9RXT7"/>
<keyword evidence="1" id="KW-1133">Transmembrane helix</keyword>
<feature type="transmembrane region" description="Helical" evidence="1">
    <location>
        <begin position="389"/>
        <end position="407"/>
    </location>
</feature>
<feature type="transmembrane region" description="Helical" evidence="1">
    <location>
        <begin position="413"/>
        <end position="432"/>
    </location>
</feature>